<evidence type="ECO:0000259" key="11">
    <source>
        <dbReference type="PROSITE" id="PS51459"/>
    </source>
</evidence>
<accession>E5YAN6</accession>
<feature type="active site" evidence="9">
    <location>
        <position position="51"/>
    </location>
</feature>
<dbReference type="PROSITE" id="PS51459">
    <property type="entry name" value="FIDO"/>
    <property type="match status" value="1"/>
</dbReference>
<dbReference type="STRING" id="563192.HMPREF0179_03257"/>
<evidence type="ECO:0000256" key="8">
    <source>
        <dbReference type="ARBA" id="ARBA00023136"/>
    </source>
</evidence>
<dbReference type="PANTHER" id="PTHR13504:SF34">
    <property type="entry name" value="PROTEIN ADENYLYLTRANSFERASE FICD"/>
    <property type="match status" value="1"/>
</dbReference>
<keyword evidence="6 10" id="KW-0067">ATP-binding</keyword>
<evidence type="ECO:0000313" key="12">
    <source>
        <dbReference type="EMBL" id="EFV42940.1"/>
    </source>
</evidence>
<evidence type="ECO:0000256" key="6">
    <source>
        <dbReference type="ARBA" id="ARBA00022840"/>
    </source>
</evidence>
<evidence type="ECO:0000313" key="13">
    <source>
        <dbReference type="Proteomes" id="UP000006034"/>
    </source>
</evidence>
<dbReference type="Proteomes" id="UP000006034">
    <property type="component" value="Unassembled WGS sequence"/>
</dbReference>
<keyword evidence="2" id="KW-0812">Transmembrane</keyword>
<organism evidence="12 13">
    <name type="scientific">Bilophila wadsworthia (strain 3_1_6)</name>
    <dbReference type="NCBI Taxonomy" id="563192"/>
    <lineage>
        <taxon>Bacteria</taxon>
        <taxon>Pseudomonadati</taxon>
        <taxon>Thermodesulfobacteriota</taxon>
        <taxon>Desulfovibrionia</taxon>
        <taxon>Desulfovibrionales</taxon>
        <taxon>Desulfovibrionaceae</taxon>
        <taxon>Bilophila</taxon>
    </lineage>
</organism>
<keyword evidence="8" id="KW-0472">Membrane</keyword>
<dbReference type="HOGENOM" id="CLU_1999476_0_0_7"/>
<proteinExistence type="predicted"/>
<comment type="caution">
    <text evidence="12">The sequence shown here is derived from an EMBL/GenBank/DDBJ whole genome shotgun (WGS) entry which is preliminary data.</text>
</comment>
<dbReference type="RefSeq" id="WP_005029870.1">
    <property type="nucleotide sequence ID" value="NZ_KE150238.1"/>
</dbReference>
<dbReference type="GO" id="GO:0016020">
    <property type="term" value="C:membrane"/>
    <property type="evidence" value="ECO:0007669"/>
    <property type="project" value="UniProtKB-SubCell"/>
</dbReference>
<dbReference type="SUPFAM" id="SSF140931">
    <property type="entry name" value="Fic-like"/>
    <property type="match status" value="1"/>
</dbReference>
<keyword evidence="4 10" id="KW-0547">Nucleotide-binding</keyword>
<keyword evidence="13" id="KW-1185">Reference proteome</keyword>
<dbReference type="EMBL" id="ADCP02000001">
    <property type="protein sequence ID" value="EFV42940.1"/>
    <property type="molecule type" value="Genomic_DNA"/>
</dbReference>
<dbReference type="InterPro" id="IPR003812">
    <property type="entry name" value="Fido"/>
</dbReference>
<evidence type="ECO:0000256" key="10">
    <source>
        <dbReference type="PIRSR" id="PIRSR640198-2"/>
    </source>
</evidence>
<feature type="domain" description="Fido" evidence="11">
    <location>
        <begin position="1"/>
        <end position="109"/>
    </location>
</feature>
<reference evidence="12 13" key="2">
    <citation type="submission" date="2013-04" db="EMBL/GenBank/DDBJ databases">
        <title>The Genome Sequence of Bilophila wadsworthia 3_1_6.</title>
        <authorList>
            <consortium name="The Broad Institute Genomics Platform"/>
            <person name="Earl A."/>
            <person name="Ward D."/>
            <person name="Feldgarden M."/>
            <person name="Gevers D."/>
            <person name="Sibley C."/>
            <person name="Strauss J."/>
            <person name="Allen-Vercoe E."/>
            <person name="Walker B."/>
            <person name="Young S."/>
            <person name="Zeng Q."/>
            <person name="Gargeya S."/>
            <person name="Fitzgerald M."/>
            <person name="Haas B."/>
            <person name="Abouelleil A."/>
            <person name="Allen A.W."/>
            <person name="Alvarado L."/>
            <person name="Arachchi H.M."/>
            <person name="Berlin A.M."/>
            <person name="Chapman S.B."/>
            <person name="Gainer-Dewar J."/>
            <person name="Goldberg J."/>
            <person name="Griggs A."/>
            <person name="Gujja S."/>
            <person name="Hansen M."/>
            <person name="Howarth C."/>
            <person name="Imamovic A."/>
            <person name="Ireland A."/>
            <person name="Larimer J."/>
            <person name="McCowan C."/>
            <person name="Murphy C."/>
            <person name="Pearson M."/>
            <person name="Poon T.W."/>
            <person name="Priest M."/>
            <person name="Roberts A."/>
            <person name="Saif S."/>
            <person name="Shea T."/>
            <person name="Sisk P."/>
            <person name="Sykes S."/>
            <person name="Wortman J."/>
            <person name="Nusbaum C."/>
            <person name="Birren B."/>
        </authorList>
    </citation>
    <scope>NUCLEOTIDE SEQUENCE [LARGE SCALE GENOMIC DNA]</scope>
    <source>
        <strain evidence="12 13">3_1_6</strain>
    </source>
</reference>
<dbReference type="Gene3D" id="1.10.3290.10">
    <property type="entry name" value="Fido-like domain"/>
    <property type="match status" value="1"/>
</dbReference>
<keyword evidence="7" id="KW-1133">Transmembrane helix</keyword>
<evidence type="ECO:0000256" key="4">
    <source>
        <dbReference type="ARBA" id="ARBA00022741"/>
    </source>
</evidence>
<feature type="binding site" evidence="10">
    <location>
        <begin position="55"/>
        <end position="62"/>
    </location>
    <ligand>
        <name>ATP</name>
        <dbReference type="ChEBI" id="CHEBI:30616"/>
    </ligand>
</feature>
<reference evidence="12 13" key="1">
    <citation type="submission" date="2010-10" db="EMBL/GenBank/DDBJ databases">
        <authorList>
            <consortium name="The Broad Institute Genome Sequencing Platform"/>
            <person name="Ward D."/>
            <person name="Earl A."/>
            <person name="Feldgarden M."/>
            <person name="Young S.K."/>
            <person name="Gargeya S."/>
            <person name="Zeng Q."/>
            <person name="Alvarado L."/>
            <person name="Berlin A."/>
            <person name="Bochicchio J."/>
            <person name="Chapman S.B."/>
            <person name="Chen Z."/>
            <person name="Freedman E."/>
            <person name="Gellesch M."/>
            <person name="Goldberg J."/>
            <person name="Griggs A."/>
            <person name="Gujja S."/>
            <person name="Heilman E."/>
            <person name="Heiman D."/>
            <person name="Howarth C."/>
            <person name="Mehta T."/>
            <person name="Neiman D."/>
            <person name="Pearson M."/>
            <person name="Roberts A."/>
            <person name="Saif S."/>
            <person name="Shea T."/>
            <person name="Shenoy N."/>
            <person name="Sisk P."/>
            <person name="Stolte C."/>
            <person name="Sykes S."/>
            <person name="White J."/>
            <person name="Yandava C."/>
            <person name="Allen-Vercoe E."/>
            <person name="Sibley C."/>
            <person name="Ambrose C.E."/>
            <person name="Strauss J."/>
            <person name="Daigneault M."/>
            <person name="Haas B."/>
            <person name="Nusbaum C."/>
            <person name="Birren B."/>
        </authorList>
    </citation>
    <scope>NUCLEOTIDE SEQUENCE [LARGE SCALE GENOMIC DNA]</scope>
    <source>
        <strain evidence="12 13">3_1_6</strain>
    </source>
</reference>
<evidence type="ECO:0000256" key="1">
    <source>
        <dbReference type="ARBA" id="ARBA00004167"/>
    </source>
</evidence>
<dbReference type="GO" id="GO:0005524">
    <property type="term" value="F:ATP binding"/>
    <property type="evidence" value="ECO:0007669"/>
    <property type="project" value="UniProtKB-KW"/>
</dbReference>
<feature type="binding site" evidence="10">
    <location>
        <begin position="87"/>
        <end position="88"/>
    </location>
    <ligand>
        <name>ATP</name>
        <dbReference type="ChEBI" id="CHEBI:30616"/>
    </ligand>
</feature>
<evidence type="ECO:0000256" key="2">
    <source>
        <dbReference type="ARBA" id="ARBA00022692"/>
    </source>
</evidence>
<keyword evidence="5" id="KW-0802">TPR repeat</keyword>
<sequence length="124" mass="13919">MLISGAGHIPPPAERVLEKMEAFFRWYGAARGALHPVEFAARVHADFVNIHPFKDGNGRTARLIMNFELMRAGFPTVIVPVDARPDYYRNLDIAATQGDYLPFVMQIAELAQKSFAPYWALLGE</sequence>
<keyword evidence="3" id="KW-0677">Repeat</keyword>
<comment type="subcellular location">
    <subcellularLocation>
        <location evidence="1">Membrane</location>
        <topology evidence="1">Single-pass membrane protein</topology>
    </subcellularLocation>
</comment>
<evidence type="ECO:0000256" key="7">
    <source>
        <dbReference type="ARBA" id="ARBA00022989"/>
    </source>
</evidence>
<dbReference type="eggNOG" id="COG3177">
    <property type="taxonomic scope" value="Bacteria"/>
</dbReference>
<gene>
    <name evidence="12" type="ORF">HMPREF0179_03257</name>
</gene>
<protein>
    <recommendedName>
        <fullName evidence="11">Fido domain-containing protein</fullName>
    </recommendedName>
</protein>
<evidence type="ECO:0000256" key="3">
    <source>
        <dbReference type="ARBA" id="ARBA00022737"/>
    </source>
</evidence>
<name>E5YAN6_BILW3</name>
<dbReference type="InterPro" id="IPR036597">
    <property type="entry name" value="Fido-like_dom_sf"/>
</dbReference>
<dbReference type="PANTHER" id="PTHR13504">
    <property type="entry name" value="FIDO DOMAIN-CONTAINING PROTEIN DDB_G0283145"/>
    <property type="match status" value="1"/>
</dbReference>
<evidence type="ECO:0000256" key="9">
    <source>
        <dbReference type="PIRSR" id="PIRSR640198-1"/>
    </source>
</evidence>
<evidence type="ECO:0000256" key="5">
    <source>
        <dbReference type="ARBA" id="ARBA00022803"/>
    </source>
</evidence>
<dbReference type="InterPro" id="IPR040198">
    <property type="entry name" value="Fido_containing"/>
</dbReference>
<dbReference type="GeneID" id="78084287"/>
<dbReference type="Pfam" id="PF02661">
    <property type="entry name" value="Fic"/>
    <property type="match status" value="1"/>
</dbReference>
<dbReference type="AlphaFoldDB" id="E5YAN6"/>